<feature type="domain" description="RING-type" evidence="4">
    <location>
        <begin position="263"/>
        <end position="298"/>
    </location>
</feature>
<dbReference type="AlphaFoldDB" id="A0A6G0X069"/>
<feature type="region of interest" description="Disordered" evidence="3">
    <location>
        <begin position="76"/>
        <end position="120"/>
    </location>
</feature>
<keyword evidence="2" id="KW-0175">Coiled coil</keyword>
<dbReference type="Pfam" id="PF13920">
    <property type="entry name" value="zf-C3HC4_3"/>
    <property type="match status" value="1"/>
</dbReference>
<dbReference type="Proteomes" id="UP000481153">
    <property type="component" value="Unassembled WGS sequence"/>
</dbReference>
<proteinExistence type="predicted"/>
<name>A0A6G0X069_9STRA</name>
<evidence type="ECO:0000256" key="3">
    <source>
        <dbReference type="SAM" id="MobiDB-lite"/>
    </source>
</evidence>
<accession>A0A6G0X069</accession>
<keyword evidence="6" id="KW-1185">Reference proteome</keyword>
<dbReference type="InterPro" id="IPR013083">
    <property type="entry name" value="Znf_RING/FYVE/PHD"/>
</dbReference>
<dbReference type="EMBL" id="VJMJ01000126">
    <property type="protein sequence ID" value="KAF0733186.1"/>
    <property type="molecule type" value="Genomic_DNA"/>
</dbReference>
<dbReference type="Pfam" id="PF01486">
    <property type="entry name" value="K-box"/>
    <property type="match status" value="1"/>
</dbReference>
<dbReference type="GO" id="GO:0008270">
    <property type="term" value="F:zinc ion binding"/>
    <property type="evidence" value="ECO:0007669"/>
    <property type="project" value="UniProtKB-KW"/>
</dbReference>
<protein>
    <recommendedName>
        <fullName evidence="4">RING-type domain-containing protein</fullName>
    </recommendedName>
</protein>
<keyword evidence="1" id="KW-0862">Zinc</keyword>
<dbReference type="Gene3D" id="3.30.40.10">
    <property type="entry name" value="Zinc/RING finger domain, C3HC4 (zinc finger)"/>
    <property type="match status" value="1"/>
</dbReference>
<evidence type="ECO:0000313" key="6">
    <source>
        <dbReference type="Proteomes" id="UP000481153"/>
    </source>
</evidence>
<evidence type="ECO:0000313" key="5">
    <source>
        <dbReference type="EMBL" id="KAF0733186.1"/>
    </source>
</evidence>
<reference evidence="5 6" key="1">
    <citation type="submission" date="2019-07" db="EMBL/GenBank/DDBJ databases">
        <title>Genomics analysis of Aphanomyces spp. identifies a new class of oomycete effector associated with host adaptation.</title>
        <authorList>
            <person name="Gaulin E."/>
        </authorList>
    </citation>
    <scope>NUCLEOTIDE SEQUENCE [LARGE SCALE GENOMIC DNA]</scope>
    <source>
        <strain evidence="5 6">ATCC 201684</strain>
    </source>
</reference>
<dbReference type="PANTHER" id="PTHR15379">
    <property type="entry name" value="CELL GROWTH REGULATOR WITH RING FINGER DOMAIN PROTEIN 1"/>
    <property type="match status" value="1"/>
</dbReference>
<dbReference type="PANTHER" id="PTHR15379:SF2">
    <property type="entry name" value="CELL GROWTH REGULATOR WITH RING FINGER DOMAIN PROTEIN 1"/>
    <property type="match status" value="1"/>
</dbReference>
<dbReference type="InterPro" id="IPR001841">
    <property type="entry name" value="Znf_RING"/>
</dbReference>
<dbReference type="InterPro" id="IPR042496">
    <property type="entry name" value="CGRF1"/>
</dbReference>
<keyword evidence="1" id="KW-0479">Metal-binding</keyword>
<feature type="compositionally biased region" description="Low complexity" evidence="3">
    <location>
        <begin position="76"/>
        <end position="87"/>
    </location>
</feature>
<dbReference type="GO" id="GO:0005634">
    <property type="term" value="C:nucleus"/>
    <property type="evidence" value="ECO:0007669"/>
    <property type="project" value="InterPro"/>
</dbReference>
<keyword evidence="1" id="KW-0863">Zinc-finger</keyword>
<dbReference type="SUPFAM" id="SSF57850">
    <property type="entry name" value="RING/U-box"/>
    <property type="match status" value="1"/>
</dbReference>
<comment type="caution">
    <text evidence="5">The sequence shown here is derived from an EMBL/GenBank/DDBJ whole genome shotgun (WGS) entry which is preliminary data.</text>
</comment>
<dbReference type="PROSITE" id="PS50089">
    <property type="entry name" value="ZF_RING_2"/>
    <property type="match status" value="1"/>
</dbReference>
<dbReference type="VEuPathDB" id="FungiDB:AeMF1_012816"/>
<evidence type="ECO:0000259" key="4">
    <source>
        <dbReference type="PROSITE" id="PS50089"/>
    </source>
</evidence>
<feature type="coiled-coil region" evidence="2">
    <location>
        <begin position="122"/>
        <end position="184"/>
    </location>
</feature>
<gene>
    <name evidence="5" type="ORF">Ae201684_010003</name>
</gene>
<dbReference type="InterPro" id="IPR002487">
    <property type="entry name" value="TF_Kbox"/>
</dbReference>
<organism evidence="5 6">
    <name type="scientific">Aphanomyces euteiches</name>
    <dbReference type="NCBI Taxonomy" id="100861"/>
    <lineage>
        <taxon>Eukaryota</taxon>
        <taxon>Sar</taxon>
        <taxon>Stramenopiles</taxon>
        <taxon>Oomycota</taxon>
        <taxon>Saprolegniomycetes</taxon>
        <taxon>Saprolegniales</taxon>
        <taxon>Verrucalvaceae</taxon>
        <taxon>Aphanomyces</taxon>
    </lineage>
</organism>
<dbReference type="SMART" id="SM00184">
    <property type="entry name" value="RING"/>
    <property type="match status" value="1"/>
</dbReference>
<evidence type="ECO:0000256" key="2">
    <source>
        <dbReference type="SAM" id="Coils"/>
    </source>
</evidence>
<sequence length="310" mass="35856">MGNNLPPAVDEVSDDDSDFFIDHNDITLSFDEETSEGPSEDETVVRMLELAVPRPVQSSLTQLLPMLAPEHQRWYSSRGDVSRSCSSSRHKTRSRAKSMPILDSQGKECGEPESEPLPSLPLEESLRRNMQLSQEVKRLSMSREVMSMQLLRAHHHAEDQSRIIEREMERSRKLERKLELFSERYRLANEGMAMVKQKLNSMRVDFHQAMTKNKNLQGEGIYSDMTVDDLEALEKTLEYGLSRVRTELRQQYRRAIDSERETCIICLHERVSIVVMPCRHRVLCATCAVRIQMCPVDRQEITDMFPTFGH</sequence>
<dbReference type="GO" id="GO:0030308">
    <property type="term" value="P:negative regulation of cell growth"/>
    <property type="evidence" value="ECO:0007669"/>
    <property type="project" value="TreeGrafter"/>
</dbReference>
<dbReference type="GO" id="GO:0003700">
    <property type="term" value="F:DNA-binding transcription factor activity"/>
    <property type="evidence" value="ECO:0007669"/>
    <property type="project" value="InterPro"/>
</dbReference>
<evidence type="ECO:0000256" key="1">
    <source>
        <dbReference type="PROSITE-ProRule" id="PRU00175"/>
    </source>
</evidence>